<dbReference type="InterPro" id="IPR019808">
    <property type="entry name" value="Histidine_triad_CS"/>
</dbReference>
<name>A0A9D9DVI8_9FIRM</name>
<organism evidence="5 6">
    <name type="scientific">Candidatus Fimicola merdigallinarum</name>
    <dbReference type="NCBI Taxonomy" id="2840819"/>
    <lineage>
        <taxon>Bacteria</taxon>
        <taxon>Bacillati</taxon>
        <taxon>Bacillota</taxon>
        <taxon>Clostridia</taxon>
        <taxon>Lachnospirales</taxon>
        <taxon>Lachnospiraceae</taxon>
        <taxon>Lachnospiraceae incertae sedis</taxon>
        <taxon>Candidatus Fimicola</taxon>
    </lineage>
</organism>
<dbReference type="Gene3D" id="3.30.428.10">
    <property type="entry name" value="HIT-like"/>
    <property type="match status" value="1"/>
</dbReference>
<comment type="caution">
    <text evidence="5">The sequence shown here is derived from an EMBL/GenBank/DDBJ whole genome shotgun (WGS) entry which is preliminary data.</text>
</comment>
<feature type="domain" description="HIT" evidence="4">
    <location>
        <begin position="5"/>
        <end position="112"/>
    </location>
</feature>
<dbReference type="PANTHER" id="PTHR46648">
    <property type="entry name" value="HIT FAMILY PROTEIN 1"/>
    <property type="match status" value="1"/>
</dbReference>
<proteinExistence type="predicted"/>
<protein>
    <submittedName>
        <fullName evidence="5">HIT family protein</fullName>
    </submittedName>
</protein>
<dbReference type="PANTHER" id="PTHR46648:SF1">
    <property type="entry name" value="ADENOSINE 5'-MONOPHOSPHORAMIDASE HNT1"/>
    <property type="match status" value="1"/>
</dbReference>
<dbReference type="PRINTS" id="PR00332">
    <property type="entry name" value="HISTRIAD"/>
</dbReference>
<evidence type="ECO:0000256" key="1">
    <source>
        <dbReference type="PIRSR" id="PIRSR601310-1"/>
    </source>
</evidence>
<sequence length="136" mass="15543">MSDCIFCKIIKGEIPSATIFENDEFKVILDRFPSGKGHVLILPKNHVENIFEIDEKQAGRLFELAVKVSKVMKKTLGFENMNVLQNNGTVAGQSVFHFHMHLIPRYENDGIDIKWNPTNPTDEEIEAVRKELAENM</sequence>
<feature type="active site" description="Tele-AMP-histidine intermediate" evidence="1">
    <location>
        <position position="99"/>
    </location>
</feature>
<evidence type="ECO:0000313" key="5">
    <source>
        <dbReference type="EMBL" id="MBO8434456.1"/>
    </source>
</evidence>
<dbReference type="InterPro" id="IPR039384">
    <property type="entry name" value="HINT"/>
</dbReference>
<reference evidence="5" key="1">
    <citation type="submission" date="2020-10" db="EMBL/GenBank/DDBJ databases">
        <authorList>
            <person name="Gilroy R."/>
        </authorList>
    </citation>
    <scope>NUCLEOTIDE SEQUENCE</scope>
    <source>
        <strain evidence="5">F6-4510</strain>
    </source>
</reference>
<dbReference type="GO" id="GO:0009117">
    <property type="term" value="P:nucleotide metabolic process"/>
    <property type="evidence" value="ECO:0007669"/>
    <property type="project" value="TreeGrafter"/>
</dbReference>
<dbReference type="InterPro" id="IPR011146">
    <property type="entry name" value="HIT-like"/>
</dbReference>
<dbReference type="CDD" id="cd01277">
    <property type="entry name" value="HINT_subgroup"/>
    <property type="match status" value="1"/>
</dbReference>
<dbReference type="PROSITE" id="PS51084">
    <property type="entry name" value="HIT_2"/>
    <property type="match status" value="1"/>
</dbReference>
<accession>A0A9D9DVI8</accession>
<evidence type="ECO:0000256" key="3">
    <source>
        <dbReference type="PROSITE-ProRule" id="PRU00464"/>
    </source>
</evidence>
<dbReference type="SUPFAM" id="SSF54197">
    <property type="entry name" value="HIT-like"/>
    <property type="match status" value="1"/>
</dbReference>
<evidence type="ECO:0000313" key="6">
    <source>
        <dbReference type="Proteomes" id="UP000823611"/>
    </source>
</evidence>
<feature type="short sequence motif" description="Histidine triad motif" evidence="2 3">
    <location>
        <begin position="97"/>
        <end position="101"/>
    </location>
</feature>
<dbReference type="GO" id="GO:0003824">
    <property type="term" value="F:catalytic activity"/>
    <property type="evidence" value="ECO:0007669"/>
    <property type="project" value="InterPro"/>
</dbReference>
<reference evidence="5" key="2">
    <citation type="journal article" date="2021" name="PeerJ">
        <title>Extensive microbial diversity within the chicken gut microbiome revealed by metagenomics and culture.</title>
        <authorList>
            <person name="Gilroy R."/>
            <person name="Ravi A."/>
            <person name="Getino M."/>
            <person name="Pursley I."/>
            <person name="Horton D.L."/>
            <person name="Alikhan N.F."/>
            <person name="Baker D."/>
            <person name="Gharbi K."/>
            <person name="Hall N."/>
            <person name="Watson M."/>
            <person name="Adriaenssens E.M."/>
            <person name="Foster-Nyarko E."/>
            <person name="Jarju S."/>
            <person name="Secka A."/>
            <person name="Antonio M."/>
            <person name="Oren A."/>
            <person name="Chaudhuri R.R."/>
            <person name="La Ragione R."/>
            <person name="Hildebrand F."/>
            <person name="Pallen M.J."/>
        </authorList>
    </citation>
    <scope>NUCLEOTIDE SEQUENCE</scope>
    <source>
        <strain evidence="5">F6-4510</strain>
    </source>
</reference>
<gene>
    <name evidence="5" type="ORF">IAC55_03935</name>
</gene>
<dbReference type="PROSITE" id="PS00892">
    <property type="entry name" value="HIT_1"/>
    <property type="match status" value="1"/>
</dbReference>
<dbReference type="InterPro" id="IPR036265">
    <property type="entry name" value="HIT-like_sf"/>
</dbReference>
<evidence type="ECO:0000256" key="2">
    <source>
        <dbReference type="PIRSR" id="PIRSR601310-3"/>
    </source>
</evidence>
<dbReference type="Proteomes" id="UP000823611">
    <property type="component" value="Unassembled WGS sequence"/>
</dbReference>
<evidence type="ECO:0000259" key="4">
    <source>
        <dbReference type="PROSITE" id="PS51084"/>
    </source>
</evidence>
<dbReference type="Pfam" id="PF01230">
    <property type="entry name" value="HIT"/>
    <property type="match status" value="1"/>
</dbReference>
<dbReference type="AlphaFoldDB" id="A0A9D9DVI8"/>
<dbReference type="InterPro" id="IPR001310">
    <property type="entry name" value="Histidine_triad_HIT"/>
</dbReference>
<dbReference type="EMBL" id="JADIMX010000078">
    <property type="protein sequence ID" value="MBO8434456.1"/>
    <property type="molecule type" value="Genomic_DNA"/>
</dbReference>